<dbReference type="HOGENOM" id="CLU_2195984_0_0_1"/>
<dbReference type="Pfam" id="PF00183">
    <property type="entry name" value="HSP90"/>
    <property type="match status" value="1"/>
</dbReference>
<protein>
    <submittedName>
        <fullName evidence="4">Uncharacterized protein</fullName>
    </submittedName>
</protein>
<dbReference type="GeneTree" id="ENSGT01020000230401"/>
<dbReference type="SUPFAM" id="SSF110942">
    <property type="entry name" value="HSP90 C-terminal domain"/>
    <property type="match status" value="1"/>
</dbReference>
<keyword evidence="2" id="KW-0143">Chaperone</keyword>
<evidence type="ECO:0000313" key="5">
    <source>
        <dbReference type="Proteomes" id="UP000007875"/>
    </source>
</evidence>
<name>H2ZL51_CIOSA</name>
<dbReference type="InterPro" id="IPR037196">
    <property type="entry name" value="HSP90_C"/>
</dbReference>
<dbReference type="Proteomes" id="UP000007875">
    <property type="component" value="Unassembled WGS sequence"/>
</dbReference>
<keyword evidence="5" id="KW-1185">Reference proteome</keyword>
<reference evidence="4" key="2">
    <citation type="submission" date="2025-08" db="UniProtKB">
        <authorList>
            <consortium name="Ensembl"/>
        </authorList>
    </citation>
    <scope>IDENTIFICATION</scope>
</reference>
<reference evidence="5" key="1">
    <citation type="submission" date="2003-08" db="EMBL/GenBank/DDBJ databases">
        <authorList>
            <person name="Birren B."/>
            <person name="Nusbaum C."/>
            <person name="Abebe A."/>
            <person name="Abouelleil A."/>
            <person name="Adekoya E."/>
            <person name="Ait-zahra M."/>
            <person name="Allen N."/>
            <person name="Allen T."/>
            <person name="An P."/>
            <person name="Anderson M."/>
            <person name="Anderson S."/>
            <person name="Arachchi H."/>
            <person name="Armbruster J."/>
            <person name="Bachantsang P."/>
            <person name="Baldwin J."/>
            <person name="Barry A."/>
            <person name="Bayul T."/>
            <person name="Blitshsteyn B."/>
            <person name="Bloom T."/>
            <person name="Blye J."/>
            <person name="Boguslavskiy L."/>
            <person name="Borowsky M."/>
            <person name="Boukhgalter B."/>
            <person name="Brunache A."/>
            <person name="Butler J."/>
            <person name="Calixte N."/>
            <person name="Calvo S."/>
            <person name="Camarata J."/>
            <person name="Campo K."/>
            <person name="Chang J."/>
            <person name="Cheshatsang Y."/>
            <person name="Citroen M."/>
            <person name="Collymore A."/>
            <person name="Considine T."/>
            <person name="Cook A."/>
            <person name="Cooke P."/>
            <person name="Corum B."/>
            <person name="Cuomo C."/>
            <person name="David R."/>
            <person name="Dawoe T."/>
            <person name="Degray S."/>
            <person name="Dodge S."/>
            <person name="Dooley K."/>
            <person name="Dorje P."/>
            <person name="Dorjee K."/>
            <person name="Dorris L."/>
            <person name="Duffey N."/>
            <person name="Dupes A."/>
            <person name="Elkins T."/>
            <person name="Engels R."/>
            <person name="Erickson J."/>
            <person name="Farina A."/>
            <person name="Faro S."/>
            <person name="Ferreira P."/>
            <person name="Fischer H."/>
            <person name="Fitzgerald M."/>
            <person name="Foley K."/>
            <person name="Gage D."/>
            <person name="Galagan J."/>
            <person name="Gearin G."/>
            <person name="Gnerre S."/>
            <person name="Gnirke A."/>
            <person name="Goyette A."/>
            <person name="Graham J."/>
            <person name="Grandbois E."/>
            <person name="Gyaltsen K."/>
            <person name="Hafez N."/>
            <person name="Hagopian D."/>
            <person name="Hagos B."/>
            <person name="Hall J."/>
            <person name="Hatcher B."/>
            <person name="Heller A."/>
            <person name="Higgins H."/>
            <person name="Honan T."/>
            <person name="Horn A."/>
            <person name="Houde N."/>
            <person name="Hughes L."/>
            <person name="Hulme W."/>
            <person name="Husby E."/>
            <person name="Iliev I."/>
            <person name="Jaffe D."/>
            <person name="Jones C."/>
            <person name="Kamal M."/>
            <person name="Kamat A."/>
            <person name="Kamvysselis M."/>
            <person name="Karlsson E."/>
            <person name="Kells C."/>
            <person name="Kieu A."/>
            <person name="Kisner P."/>
            <person name="Kodira C."/>
            <person name="Kulbokas E."/>
            <person name="Labutti K."/>
            <person name="Lama D."/>
            <person name="Landers T."/>
            <person name="Leger J."/>
            <person name="Levine S."/>
            <person name="Lewis D."/>
            <person name="Lewis T."/>
            <person name="Lindblad-toh K."/>
            <person name="Liu X."/>
            <person name="Lokyitsang T."/>
            <person name="Lokyitsang Y."/>
            <person name="Lucien O."/>
            <person name="Lui A."/>
            <person name="Ma L.J."/>
            <person name="Mabbitt R."/>
            <person name="Macdonald J."/>
            <person name="Maclean C."/>
            <person name="Major J."/>
            <person name="Manning J."/>
            <person name="Marabella R."/>
            <person name="Maru K."/>
            <person name="Matthews C."/>
            <person name="Mauceli E."/>
            <person name="Mccarthy M."/>
            <person name="Mcdonough S."/>
            <person name="Mcghee T."/>
            <person name="Meldrim J."/>
            <person name="Meneus L."/>
            <person name="Mesirov J."/>
            <person name="Mihalev A."/>
            <person name="Mihova T."/>
            <person name="Mikkelsen T."/>
            <person name="Mlenga V."/>
            <person name="Moru K."/>
            <person name="Mozes J."/>
            <person name="Mulrain L."/>
            <person name="Munson G."/>
            <person name="Naylor J."/>
            <person name="Newes C."/>
            <person name="Nguyen C."/>
            <person name="Nguyen N."/>
            <person name="Nguyen T."/>
            <person name="Nicol R."/>
            <person name="Nielsen C."/>
            <person name="Nizzari M."/>
            <person name="Norbu C."/>
            <person name="Norbu N."/>
            <person name="O'donnell P."/>
            <person name="Okoawo O."/>
            <person name="O'leary S."/>
            <person name="Omotosho B."/>
            <person name="O'neill K."/>
            <person name="Osman S."/>
            <person name="Parker S."/>
            <person name="Perrin D."/>
            <person name="Phunkhang P."/>
            <person name="Piqani B."/>
            <person name="Purcell S."/>
            <person name="Rachupka T."/>
            <person name="Ramasamy U."/>
            <person name="Rameau R."/>
            <person name="Ray V."/>
            <person name="Raymond C."/>
            <person name="Retta R."/>
            <person name="Richardson S."/>
            <person name="Rise C."/>
            <person name="Rodriguez J."/>
            <person name="Rogers J."/>
            <person name="Rogov P."/>
            <person name="Rutman M."/>
            <person name="Schupbach R."/>
            <person name="Seaman C."/>
            <person name="Settipalli S."/>
            <person name="Sharpe T."/>
            <person name="Sheridan J."/>
            <person name="Sherpa N."/>
            <person name="Shi J."/>
            <person name="Smirnov S."/>
            <person name="Smith C."/>
            <person name="Sougnez C."/>
            <person name="Spencer B."/>
            <person name="Stalker J."/>
            <person name="Stange-thomann N."/>
            <person name="Stavropoulos S."/>
            <person name="Stetson K."/>
            <person name="Stone C."/>
            <person name="Stone S."/>
            <person name="Stubbs M."/>
            <person name="Talamas J."/>
            <person name="Tchuinga P."/>
            <person name="Tenzing P."/>
            <person name="Tesfaye S."/>
            <person name="Theodore J."/>
            <person name="Thoulutsang Y."/>
            <person name="Topham K."/>
            <person name="Towey S."/>
            <person name="Tsamla T."/>
            <person name="Tsomo N."/>
            <person name="Vallee D."/>
            <person name="Vassiliev H."/>
            <person name="Venkataraman V."/>
            <person name="Vinson J."/>
            <person name="Vo A."/>
            <person name="Wade C."/>
            <person name="Wang S."/>
            <person name="Wangchuk T."/>
            <person name="Wangdi T."/>
            <person name="Whittaker C."/>
            <person name="Wilkinson J."/>
            <person name="Wu Y."/>
            <person name="Wyman D."/>
            <person name="Yadav S."/>
            <person name="Yang S."/>
            <person name="Yang X."/>
            <person name="Yeager S."/>
            <person name="Yee E."/>
            <person name="Young G."/>
            <person name="Zainoun J."/>
            <person name="Zembeck L."/>
            <person name="Zimmer A."/>
            <person name="Zody M."/>
            <person name="Lander E."/>
        </authorList>
    </citation>
    <scope>NUCLEOTIDE SEQUENCE [LARGE SCALE GENOMIC DNA]</scope>
</reference>
<dbReference type="GO" id="GO:0051082">
    <property type="term" value="F:unfolded protein binding"/>
    <property type="evidence" value="ECO:0007669"/>
    <property type="project" value="InterPro"/>
</dbReference>
<feature type="compositionally biased region" description="Acidic residues" evidence="3">
    <location>
        <begin position="55"/>
        <end position="86"/>
    </location>
</feature>
<reference evidence="4" key="3">
    <citation type="submission" date="2025-09" db="UniProtKB">
        <authorList>
            <consortium name="Ensembl"/>
        </authorList>
    </citation>
    <scope>IDENTIFICATION</scope>
</reference>
<dbReference type="Gene3D" id="1.20.120.790">
    <property type="entry name" value="Heat shock protein 90, C-terminal domain"/>
    <property type="match status" value="1"/>
</dbReference>
<comment type="similarity">
    <text evidence="1">Belongs to the heat shock protein 90 family.</text>
</comment>
<sequence length="108" mass="12322">MKPVWQRPAKELTEIANVMFDTAVLRSGYSLKDSVDFSKRILGMLYKNLNIDPETPVEEEPEDEAEEEEEEEVDADEEEEETEGAEATEKSTEEPAEAEQSEESHDEL</sequence>
<dbReference type="GO" id="GO:0016887">
    <property type="term" value="F:ATP hydrolysis activity"/>
    <property type="evidence" value="ECO:0007669"/>
    <property type="project" value="InterPro"/>
</dbReference>
<dbReference type="AlphaFoldDB" id="H2ZL51"/>
<proteinExistence type="inferred from homology"/>
<feature type="region of interest" description="Disordered" evidence="3">
    <location>
        <begin position="48"/>
        <end position="108"/>
    </location>
</feature>
<organism evidence="4 5">
    <name type="scientific">Ciona savignyi</name>
    <name type="common">Pacific transparent sea squirt</name>
    <dbReference type="NCBI Taxonomy" id="51511"/>
    <lineage>
        <taxon>Eukaryota</taxon>
        <taxon>Metazoa</taxon>
        <taxon>Chordata</taxon>
        <taxon>Tunicata</taxon>
        <taxon>Ascidiacea</taxon>
        <taxon>Phlebobranchia</taxon>
        <taxon>Cionidae</taxon>
        <taxon>Ciona</taxon>
    </lineage>
</organism>
<evidence type="ECO:0000256" key="1">
    <source>
        <dbReference type="ARBA" id="ARBA00008239"/>
    </source>
</evidence>
<dbReference type="GO" id="GO:0140662">
    <property type="term" value="F:ATP-dependent protein folding chaperone"/>
    <property type="evidence" value="ECO:0007669"/>
    <property type="project" value="InterPro"/>
</dbReference>
<dbReference type="GO" id="GO:0005524">
    <property type="term" value="F:ATP binding"/>
    <property type="evidence" value="ECO:0007669"/>
    <property type="project" value="InterPro"/>
</dbReference>
<feature type="compositionally biased region" description="Acidic residues" evidence="3">
    <location>
        <begin position="94"/>
        <end position="108"/>
    </location>
</feature>
<evidence type="ECO:0000256" key="2">
    <source>
        <dbReference type="ARBA" id="ARBA00023186"/>
    </source>
</evidence>
<evidence type="ECO:0000313" key="4">
    <source>
        <dbReference type="Ensembl" id="ENSCSAVP00000018317.1"/>
    </source>
</evidence>
<dbReference type="InterPro" id="IPR001404">
    <property type="entry name" value="Hsp90_fam"/>
</dbReference>
<evidence type="ECO:0000256" key="3">
    <source>
        <dbReference type="SAM" id="MobiDB-lite"/>
    </source>
</evidence>
<dbReference type="Ensembl" id="ENSCSAVT00000018517.1">
    <property type="protein sequence ID" value="ENSCSAVP00000018317.1"/>
    <property type="gene ID" value="ENSCSAVG00000010760.1"/>
</dbReference>
<accession>H2ZL51</accession>